<organism evidence="5 6">
    <name type="scientific">Roseiconus lacunae</name>
    <dbReference type="NCBI Taxonomy" id="2605694"/>
    <lineage>
        <taxon>Bacteria</taxon>
        <taxon>Pseudomonadati</taxon>
        <taxon>Planctomycetota</taxon>
        <taxon>Planctomycetia</taxon>
        <taxon>Pirellulales</taxon>
        <taxon>Pirellulaceae</taxon>
        <taxon>Roseiconus</taxon>
    </lineage>
</organism>
<evidence type="ECO:0000256" key="1">
    <source>
        <dbReference type="SAM" id="MobiDB-lite"/>
    </source>
</evidence>
<dbReference type="SUPFAM" id="SSF49373">
    <property type="entry name" value="Invasin/intimin cell-adhesion fragments"/>
    <property type="match status" value="1"/>
</dbReference>
<evidence type="ECO:0000259" key="3">
    <source>
        <dbReference type="Pfam" id="PF07583"/>
    </source>
</evidence>
<feature type="region of interest" description="Disordered" evidence="1">
    <location>
        <begin position="551"/>
        <end position="572"/>
    </location>
</feature>
<gene>
    <name evidence="5" type="ORF">QTN89_27555</name>
</gene>
<accession>A0ABT7PRW4</accession>
<dbReference type="InterPro" id="IPR011444">
    <property type="entry name" value="DUF1549"/>
</dbReference>
<dbReference type="InterPro" id="IPR008964">
    <property type="entry name" value="Invasin/intimin_cell_adhesion"/>
</dbReference>
<feature type="domain" description="DUF1553" evidence="4">
    <location>
        <begin position="577"/>
        <end position="817"/>
    </location>
</feature>
<name>A0ABT7PRW4_9BACT</name>
<evidence type="ECO:0000259" key="4">
    <source>
        <dbReference type="Pfam" id="PF07587"/>
    </source>
</evidence>
<dbReference type="EMBL" id="JASZZN010000034">
    <property type="protein sequence ID" value="MDM4019243.1"/>
    <property type="molecule type" value="Genomic_DNA"/>
</dbReference>
<dbReference type="Gene3D" id="2.60.40.1080">
    <property type="match status" value="1"/>
</dbReference>
<keyword evidence="6" id="KW-1185">Reference proteome</keyword>
<proteinExistence type="predicted"/>
<dbReference type="InterPro" id="IPR022655">
    <property type="entry name" value="DUF1553"/>
</dbReference>
<keyword evidence="2" id="KW-0472">Membrane</keyword>
<evidence type="ECO:0000256" key="2">
    <source>
        <dbReference type="SAM" id="Phobius"/>
    </source>
</evidence>
<evidence type="ECO:0000313" key="5">
    <source>
        <dbReference type="EMBL" id="MDM4019243.1"/>
    </source>
</evidence>
<dbReference type="Pfam" id="PF07583">
    <property type="entry name" value="PSCyt2"/>
    <property type="match status" value="1"/>
</dbReference>
<dbReference type="RefSeq" id="WP_289167332.1">
    <property type="nucleotide sequence ID" value="NZ_JASZZN010000034.1"/>
</dbReference>
<evidence type="ECO:0000313" key="6">
    <source>
        <dbReference type="Proteomes" id="UP001239462"/>
    </source>
</evidence>
<dbReference type="PANTHER" id="PTHR35889">
    <property type="entry name" value="CYCLOINULO-OLIGOSACCHARIDE FRUCTANOTRANSFERASE-RELATED"/>
    <property type="match status" value="1"/>
</dbReference>
<sequence>MRFSRTCQSQVSGAVCRTDKIVTAAVAWIAILLWQPYVIAEQPQYRVLPARIVLDGSDSVQQFSVVEVRRGQASARVVDPSLKIDIDDDSIAMIKDRQVRAISNGATTLRCSVGDETIEVPVVVQNADSPYQQSFRNDVQSVLAKAGCSMGACHGALAGKGGFRLSLRGYDPAHDYNTITREARGRRIELADPGRSLLLAKPTGALPHKGGIKLETGSRHYRILADWIAQGAKGPADTDARLQKITVMPEVATLAPGDQSQVLVQAHYDDGRVVDVTHLSKFSATDESVARVDNEGLATVVGSGEAAVLVWFGSKVVLARMVVPYQFQIADSVYAASAKRNFIDEENLNQLRKLNLAPSPRCDDTVFLRRSTLDTIGRLPTPAERDRFFSDPPQTRRDLWIERLLASEDFVSYWTYRWSDMLLINGTRLRPVAVKTYYQWVRDRVRKNQPWDEFVREILTATGRSDENGATNFYALHQSPEDMTENACQAFLGLSIGCAKCHNHPLEKWTNDQYYAMANLFARVRAKGWGGDGRNGDGIRTLFVSAAGDLIQPNRGRPQPPAPLDSPPIEIDDPSDRRLVLADWMTSPDNPYFARSISNRLWANFFGRGLVEEVDDLRLSNPASNEPLLKKLADHLVAIDFDLKQQMRLMLQSETYQRSSIALPENKPESKYHSRYYPRRLMAEVLLDSIDQVVGTSSQFTEIAFPGADKQKTDFYSTGTKAIELYDSAVNSYFLKTFGRNPREITCECERSEEQSMVQVLHLSNGDTLNPKLALENNVIGNAIDNDLSGREFVRMMFLRAFAREPNEQESRRLLAILAEYETDRRTGLEDATWSILTSAEFTFNY</sequence>
<keyword evidence="2" id="KW-1133">Transmembrane helix</keyword>
<protein>
    <submittedName>
        <fullName evidence="5">DUF1553 domain-containing protein</fullName>
    </submittedName>
</protein>
<dbReference type="Pfam" id="PF07587">
    <property type="entry name" value="PSD1"/>
    <property type="match status" value="1"/>
</dbReference>
<keyword evidence="2" id="KW-0812">Transmembrane</keyword>
<feature type="transmembrane region" description="Helical" evidence="2">
    <location>
        <begin position="21"/>
        <end position="39"/>
    </location>
</feature>
<feature type="domain" description="DUF1549" evidence="3">
    <location>
        <begin position="343"/>
        <end position="525"/>
    </location>
</feature>
<dbReference type="PANTHER" id="PTHR35889:SF3">
    <property type="entry name" value="F-BOX DOMAIN-CONTAINING PROTEIN"/>
    <property type="match status" value="1"/>
</dbReference>
<dbReference type="Proteomes" id="UP001239462">
    <property type="component" value="Unassembled WGS sequence"/>
</dbReference>
<reference evidence="5 6" key="1">
    <citation type="submission" date="2023-06" db="EMBL/GenBank/DDBJ databases">
        <title>Roseiconus lacunae JC819 isolated from Gulf of Mannar region, Tamil Nadu.</title>
        <authorList>
            <person name="Pk S."/>
            <person name="Ch S."/>
            <person name="Ch V.R."/>
        </authorList>
    </citation>
    <scope>NUCLEOTIDE SEQUENCE [LARGE SCALE GENOMIC DNA]</scope>
    <source>
        <strain evidence="5 6">JC819</strain>
    </source>
</reference>
<comment type="caution">
    <text evidence="5">The sequence shown here is derived from an EMBL/GenBank/DDBJ whole genome shotgun (WGS) entry which is preliminary data.</text>
</comment>